<reference evidence="6 7" key="1">
    <citation type="journal article" date="2021" name="Environ. Microbiol.">
        <title>Gene family expansions and transcriptome signatures uncover fungal adaptations to wood decay.</title>
        <authorList>
            <person name="Hage H."/>
            <person name="Miyauchi S."/>
            <person name="Viragh M."/>
            <person name="Drula E."/>
            <person name="Min B."/>
            <person name="Chaduli D."/>
            <person name="Navarro D."/>
            <person name="Favel A."/>
            <person name="Norest M."/>
            <person name="Lesage-Meessen L."/>
            <person name="Balint B."/>
            <person name="Merenyi Z."/>
            <person name="de Eugenio L."/>
            <person name="Morin E."/>
            <person name="Martinez A.T."/>
            <person name="Baldrian P."/>
            <person name="Stursova M."/>
            <person name="Martinez M.J."/>
            <person name="Novotny C."/>
            <person name="Magnuson J.K."/>
            <person name="Spatafora J.W."/>
            <person name="Maurice S."/>
            <person name="Pangilinan J."/>
            <person name="Andreopoulos W."/>
            <person name="LaButti K."/>
            <person name="Hundley H."/>
            <person name="Na H."/>
            <person name="Kuo A."/>
            <person name="Barry K."/>
            <person name="Lipzen A."/>
            <person name="Henrissat B."/>
            <person name="Riley R."/>
            <person name="Ahrendt S."/>
            <person name="Nagy L.G."/>
            <person name="Grigoriev I.V."/>
            <person name="Martin F."/>
            <person name="Rosso M.N."/>
        </authorList>
    </citation>
    <scope>NUCLEOTIDE SEQUENCE [LARGE SCALE GENOMIC DNA]</scope>
    <source>
        <strain evidence="6 7">CIRM-BRFM 1785</strain>
    </source>
</reference>
<feature type="region of interest" description="Disordered" evidence="5">
    <location>
        <begin position="562"/>
        <end position="584"/>
    </location>
</feature>
<evidence type="ECO:0000256" key="3">
    <source>
        <dbReference type="ARBA" id="ARBA00023033"/>
    </source>
</evidence>
<name>A0ABQ8JXB1_9APHY</name>
<dbReference type="InterPro" id="IPR036188">
    <property type="entry name" value="FAD/NAD-bd_sf"/>
</dbReference>
<keyword evidence="3" id="KW-0503">Monooxygenase</keyword>
<organism evidence="6 7">
    <name type="scientific">Rhodofomes roseus</name>
    <dbReference type="NCBI Taxonomy" id="34475"/>
    <lineage>
        <taxon>Eukaryota</taxon>
        <taxon>Fungi</taxon>
        <taxon>Dikarya</taxon>
        <taxon>Basidiomycota</taxon>
        <taxon>Agaricomycotina</taxon>
        <taxon>Agaricomycetes</taxon>
        <taxon>Polyporales</taxon>
        <taxon>Rhodofomes</taxon>
    </lineage>
</organism>
<dbReference type="Gene3D" id="3.50.50.60">
    <property type="entry name" value="FAD/NAD(P)-binding domain"/>
    <property type="match status" value="2"/>
</dbReference>
<accession>A0ABQ8JXB1</accession>
<keyword evidence="2" id="KW-0560">Oxidoreductase</keyword>
<proteinExistence type="inferred from homology"/>
<dbReference type="PANTHER" id="PTHR43747:SF5">
    <property type="entry name" value="FAD-BINDING DOMAIN-CONTAINING PROTEIN"/>
    <property type="match status" value="1"/>
</dbReference>
<evidence type="ECO:0000256" key="4">
    <source>
        <dbReference type="ARBA" id="ARBA00049364"/>
    </source>
</evidence>
<evidence type="ECO:0000313" key="7">
    <source>
        <dbReference type="Proteomes" id="UP000814176"/>
    </source>
</evidence>
<sequence length="694" mass="74173">MGSPLSSHPTSPLITSSLPRLLCSLAALAMPSLQIPKKAQVLVVGGGPAGSYTAAALAREGIDVVLLEMSRFPRYHIGESLIPSVRHYLRFIDAEDLVASHGFATKPGSAIKFNQYMHEGYTDFVALGADNAAWNVVRAEFDHLLLQHAAASGARVFEQIRVTELLFDQSPKAVSTSPGRSSSFRPSLSRKVSAGSSSLRAVAEEYAIEDNLDAKAAMEPGDEEVASLGRPIKAVYETANGGRGEIEFDYLVDASGRAGVMSTKYLKNRRVNESLKNVAVWGYWRGTGMYGKGTTRENAPYFEALSDESGWAWFIPLHNGLTSVGVVMAQKQLGLRSRASSAASSSPSASSPGPAHARPRSTSSLSTRTASALAERYRGFLPLAPGVLALIGEGELVDVAGEGIGGEQGEAVKSASDYSYHADVYAGEGWRLVGDAGAFIDPFFSSGVHLAMTGALSAAASICASVRGDCAEVEAARWHSNRVAVSYTRFLVVVLSAYKQIRSQSANVLGDVSEDNFDKAFAFLRPVIQGGAEMGTRLSEDELQQALDFCVHLFDPTTPEQHESVRRTLAGLSSSSSSSAADVEDRPEALLDVRAPIVDPSRLEKLLRFRLRRRSESADAKLGGATTGGEKTATATAEDAEVRMVLEKVNARRVIYSEHGNALNNLEEEAVDGFVVRLERGELGLRRAAGKGEV</sequence>
<feature type="region of interest" description="Disordered" evidence="5">
    <location>
        <begin position="339"/>
        <end position="365"/>
    </location>
</feature>
<comment type="similarity">
    <text evidence="1">Belongs to the flavin-dependent halogenase family.</text>
</comment>
<keyword evidence="7" id="KW-1185">Reference proteome</keyword>
<dbReference type="EMBL" id="JADCUA010000048">
    <property type="protein sequence ID" value="KAH9828728.1"/>
    <property type="molecule type" value="Genomic_DNA"/>
</dbReference>
<evidence type="ECO:0000256" key="1">
    <source>
        <dbReference type="ARBA" id="ARBA00005706"/>
    </source>
</evidence>
<evidence type="ECO:0000313" key="6">
    <source>
        <dbReference type="EMBL" id="KAH9828728.1"/>
    </source>
</evidence>
<dbReference type="InterPro" id="IPR050816">
    <property type="entry name" value="Flavin-dep_Halogenase_NPB"/>
</dbReference>
<evidence type="ECO:0000256" key="5">
    <source>
        <dbReference type="SAM" id="MobiDB-lite"/>
    </source>
</evidence>
<dbReference type="GeneID" id="72007509"/>
<dbReference type="Pfam" id="PF04820">
    <property type="entry name" value="Trp_halogenase"/>
    <property type="match status" value="1"/>
</dbReference>
<dbReference type="PRINTS" id="PR00420">
    <property type="entry name" value="RNGMNOXGNASE"/>
</dbReference>
<comment type="caution">
    <text evidence="6">The sequence shown here is derived from an EMBL/GenBank/DDBJ whole genome shotgun (WGS) entry which is preliminary data.</text>
</comment>
<comment type="catalytic activity">
    <reaction evidence="4">
        <text>melleolide F + FADH2 + chloride + O2 = 6'-chloromelleolide F + FAD + 2 H2O + H(+)</text>
        <dbReference type="Rhea" id="RHEA:67160"/>
        <dbReference type="ChEBI" id="CHEBI:15377"/>
        <dbReference type="ChEBI" id="CHEBI:15378"/>
        <dbReference type="ChEBI" id="CHEBI:15379"/>
        <dbReference type="ChEBI" id="CHEBI:17996"/>
        <dbReference type="ChEBI" id="CHEBI:57692"/>
        <dbReference type="ChEBI" id="CHEBI:58307"/>
        <dbReference type="ChEBI" id="CHEBI:167712"/>
        <dbReference type="ChEBI" id="CHEBI:167713"/>
    </reaction>
    <physiologicalReaction direction="left-to-right" evidence="4">
        <dbReference type="Rhea" id="RHEA:67161"/>
    </physiologicalReaction>
</comment>
<evidence type="ECO:0000256" key="2">
    <source>
        <dbReference type="ARBA" id="ARBA00023002"/>
    </source>
</evidence>
<gene>
    <name evidence="6" type="ORF">C8Q71DRAFT_851942</name>
</gene>
<dbReference type="Proteomes" id="UP000814176">
    <property type="component" value="Unassembled WGS sequence"/>
</dbReference>
<protein>
    <submittedName>
        <fullName evidence="6">FAD/NAD(P)-binding domain-containing protein</fullName>
    </submittedName>
</protein>
<dbReference type="RefSeq" id="XP_047772383.1">
    <property type="nucleotide sequence ID" value="XM_047926777.1"/>
</dbReference>
<dbReference type="PANTHER" id="PTHR43747">
    <property type="entry name" value="FAD-BINDING PROTEIN"/>
    <property type="match status" value="1"/>
</dbReference>
<dbReference type="SUPFAM" id="SSF51905">
    <property type="entry name" value="FAD/NAD(P)-binding domain"/>
    <property type="match status" value="1"/>
</dbReference>
<dbReference type="InterPro" id="IPR006905">
    <property type="entry name" value="Flavin_halogenase"/>
</dbReference>